<protein>
    <submittedName>
        <fullName evidence="2">ABC transporter substrate-binding protein</fullName>
    </submittedName>
</protein>
<reference evidence="2 3" key="1">
    <citation type="submission" date="2022-06" db="EMBL/GenBank/DDBJ databases">
        <title>Draft genome sequence of type strain Streptomyces rubrisoli DSM 42083.</title>
        <authorList>
            <person name="Duangmal K."/>
            <person name="Klaysubun C."/>
        </authorList>
    </citation>
    <scope>NUCLEOTIDE SEQUENCE [LARGE SCALE GENOMIC DNA]</scope>
    <source>
        <strain evidence="2 3">DSM 42083</strain>
    </source>
</reference>
<evidence type="ECO:0000313" key="2">
    <source>
        <dbReference type="EMBL" id="MCQ4045731.1"/>
    </source>
</evidence>
<dbReference type="InterPro" id="IPR049575">
    <property type="entry name" value="RsiG-like"/>
</dbReference>
<dbReference type="InterPro" id="IPR055209">
    <property type="entry name" value="RsiG-like_dom"/>
</dbReference>
<organism evidence="2 3">
    <name type="scientific">Streptantibioticus rubrisoli</name>
    <dbReference type="NCBI Taxonomy" id="1387313"/>
    <lineage>
        <taxon>Bacteria</taxon>
        <taxon>Bacillati</taxon>
        <taxon>Actinomycetota</taxon>
        <taxon>Actinomycetes</taxon>
        <taxon>Kitasatosporales</taxon>
        <taxon>Streptomycetaceae</taxon>
        <taxon>Streptantibioticus</taxon>
    </lineage>
</organism>
<sequence>MPPLASYRLPELRTLRRDAQQEEADLSYLRRLLQGRIDILRAELGRRTAPGEARDPKDPKPGRTLLVRPLLDRLPEILADGPSRGRSARHVTLGTPHSEEYRRLAEEMLADVELSDLAARTDQELNAAMATLVGREQQVSRRRRQLQATVDGCSAEIARRYREGEARVDDLLAGG</sequence>
<evidence type="ECO:0000313" key="3">
    <source>
        <dbReference type="Proteomes" id="UP001206206"/>
    </source>
</evidence>
<accession>A0ABT1PK36</accession>
<name>A0ABT1PK36_9ACTN</name>
<dbReference type="EMBL" id="JANFNH010000048">
    <property type="protein sequence ID" value="MCQ4045731.1"/>
    <property type="molecule type" value="Genomic_DNA"/>
</dbReference>
<feature type="domain" description="RsiG-like" evidence="1">
    <location>
        <begin position="2"/>
        <end position="77"/>
    </location>
</feature>
<dbReference type="Proteomes" id="UP001206206">
    <property type="component" value="Unassembled WGS sequence"/>
</dbReference>
<dbReference type="CDD" id="cd21107">
    <property type="entry name" value="RsiG"/>
    <property type="match status" value="1"/>
</dbReference>
<feature type="domain" description="RsiG-like" evidence="1">
    <location>
        <begin position="112"/>
        <end position="172"/>
    </location>
</feature>
<comment type="caution">
    <text evidence="2">The sequence shown here is derived from an EMBL/GenBank/DDBJ whole genome shotgun (WGS) entry which is preliminary data.</text>
</comment>
<dbReference type="Pfam" id="PF22802">
    <property type="entry name" value="RsiG"/>
    <property type="match status" value="2"/>
</dbReference>
<gene>
    <name evidence="2" type="ORF">NON19_27785</name>
</gene>
<evidence type="ECO:0000259" key="1">
    <source>
        <dbReference type="Pfam" id="PF22802"/>
    </source>
</evidence>
<keyword evidence="3" id="KW-1185">Reference proteome</keyword>
<proteinExistence type="predicted"/>